<gene>
    <name evidence="1" type="ORF">ACFQ38_16080</name>
</gene>
<name>A0ABW3U0R1_9BACL</name>
<dbReference type="Gene3D" id="3.30.565.10">
    <property type="entry name" value="Histidine kinase-like ATPase, C-terminal domain"/>
    <property type="match status" value="1"/>
</dbReference>
<reference evidence="2" key="1">
    <citation type="journal article" date="2019" name="Int. J. Syst. Evol. Microbiol.">
        <title>The Global Catalogue of Microorganisms (GCM) 10K type strain sequencing project: providing services to taxonomists for standard genome sequencing and annotation.</title>
        <authorList>
            <consortium name="The Broad Institute Genomics Platform"/>
            <consortium name="The Broad Institute Genome Sequencing Center for Infectious Disease"/>
            <person name="Wu L."/>
            <person name="Ma J."/>
        </authorList>
    </citation>
    <scope>NUCLEOTIDE SEQUENCE [LARGE SCALE GENOMIC DNA]</scope>
    <source>
        <strain evidence="2">CCUG 53915</strain>
    </source>
</reference>
<protein>
    <submittedName>
        <fullName evidence="1">ATP-binding protein</fullName>
    </submittedName>
</protein>
<evidence type="ECO:0000313" key="1">
    <source>
        <dbReference type="EMBL" id="MFD1206615.1"/>
    </source>
</evidence>
<keyword evidence="1" id="KW-0547">Nucleotide-binding</keyword>
<sequence length="299" mass="33565">MDITLPYRLDRNCINDLMSNVINDNKLPKSEKITFDFSQLGFIEPAGITTLGNLFEWLLKMGTDTSIRIPEVFGLAKWCPIEYLDDSEFFLTYTGKKLKESSRVRSTTIPLQKVTYENSHHWLSVSFIPWLAMCLDVKISTLGNIEMCMGEIFNNIVDHSSENIGCIYAQHFPSKNKVTISIADFGIGIPENIRRINPAADDAAALEMAIEQGVSSRTTPRNMGAGLHTLISNVVKGLNGTVNIHSGYGILQTYLGDDKIELSSKVSSGFYPGTFLDINIDTEILLEEDKYEEEEEFVW</sequence>
<keyword evidence="2" id="KW-1185">Reference proteome</keyword>
<comment type="caution">
    <text evidence="1">The sequence shown here is derived from an EMBL/GenBank/DDBJ whole genome shotgun (WGS) entry which is preliminary data.</text>
</comment>
<dbReference type="EMBL" id="JBHTLT010000127">
    <property type="protein sequence ID" value="MFD1206615.1"/>
    <property type="molecule type" value="Genomic_DNA"/>
</dbReference>
<evidence type="ECO:0000313" key="2">
    <source>
        <dbReference type="Proteomes" id="UP001597231"/>
    </source>
</evidence>
<dbReference type="GO" id="GO:0005524">
    <property type="term" value="F:ATP binding"/>
    <property type="evidence" value="ECO:0007669"/>
    <property type="project" value="UniProtKB-KW"/>
</dbReference>
<dbReference type="RefSeq" id="WP_381482166.1">
    <property type="nucleotide sequence ID" value="NZ_JBHTLT010000127.1"/>
</dbReference>
<dbReference type="Proteomes" id="UP001597231">
    <property type="component" value="Unassembled WGS sequence"/>
</dbReference>
<accession>A0ABW3U0R1</accession>
<dbReference type="InterPro" id="IPR036890">
    <property type="entry name" value="HATPase_C_sf"/>
</dbReference>
<organism evidence="1 2">
    <name type="scientific">Sporosarcina contaminans</name>
    <dbReference type="NCBI Taxonomy" id="633403"/>
    <lineage>
        <taxon>Bacteria</taxon>
        <taxon>Bacillati</taxon>
        <taxon>Bacillota</taxon>
        <taxon>Bacilli</taxon>
        <taxon>Bacillales</taxon>
        <taxon>Caryophanaceae</taxon>
        <taxon>Sporosarcina</taxon>
    </lineage>
</organism>
<dbReference type="SUPFAM" id="SSF55874">
    <property type="entry name" value="ATPase domain of HSP90 chaperone/DNA topoisomerase II/histidine kinase"/>
    <property type="match status" value="1"/>
</dbReference>
<keyword evidence="1" id="KW-0067">ATP-binding</keyword>
<proteinExistence type="predicted"/>